<evidence type="ECO:0000313" key="2">
    <source>
        <dbReference type="EMBL" id="KAF9416617.1"/>
    </source>
</evidence>
<name>A0A835GFA3_SPOEX</name>
<feature type="region of interest" description="Disordered" evidence="1">
    <location>
        <begin position="150"/>
        <end position="209"/>
    </location>
</feature>
<feature type="compositionally biased region" description="Polar residues" evidence="1">
    <location>
        <begin position="292"/>
        <end position="305"/>
    </location>
</feature>
<sequence length="481" mass="54579">MNIYYTHCSVLIIIAESKLKMSRSYCSYDEDWQRRKSILIRSLFHDLPILSPVTEESDDSFPPVRAYETLGEPPRPYSPLPPLIIERVPKTNKHDEPEEHYKKLGVDDNTNSNDETVGQSSHSNISNGYRADSESVETVIVDILNYTKSTSKEASKDESVSINSMEEIDTNPDNIEGGRRSDKVGSSSNEETKSEESISLEEPRLLLTANQETNTNSTVCAARMFERIIADIEEIDDSDDKSIINQDTKNTANNTTIERNEKNRHQLEIIEILSEEEIEDNGNRSIEKPGSSDKTTNNKEASYQKWSGLKDSEEENNQELSTSALEDIENAQDLEAEEEERMDMGSTKMMVENGLEVITTAALVHVDASQDIPDKESQVYEDSPKSIILPVSRMKRTATQAMLDRREELFGTERNSDDLCEVLARILNESQNNVENTNLFRKRKNFDNVSVQTNENVTWDDIRRDLFVGAPKILRLCSCVD</sequence>
<feature type="region of interest" description="Disordered" evidence="1">
    <location>
        <begin position="241"/>
        <end position="260"/>
    </location>
</feature>
<feature type="compositionally biased region" description="Basic and acidic residues" evidence="1">
    <location>
        <begin position="91"/>
        <end position="106"/>
    </location>
</feature>
<organism evidence="2 3">
    <name type="scientific">Spodoptera exigua</name>
    <name type="common">Beet armyworm</name>
    <name type="synonym">Noctua fulgens</name>
    <dbReference type="NCBI Taxonomy" id="7107"/>
    <lineage>
        <taxon>Eukaryota</taxon>
        <taxon>Metazoa</taxon>
        <taxon>Ecdysozoa</taxon>
        <taxon>Arthropoda</taxon>
        <taxon>Hexapoda</taxon>
        <taxon>Insecta</taxon>
        <taxon>Pterygota</taxon>
        <taxon>Neoptera</taxon>
        <taxon>Endopterygota</taxon>
        <taxon>Lepidoptera</taxon>
        <taxon>Glossata</taxon>
        <taxon>Ditrysia</taxon>
        <taxon>Noctuoidea</taxon>
        <taxon>Noctuidae</taxon>
        <taxon>Amphipyrinae</taxon>
        <taxon>Spodoptera</taxon>
    </lineage>
</organism>
<evidence type="ECO:0000313" key="3">
    <source>
        <dbReference type="Proteomes" id="UP000648187"/>
    </source>
</evidence>
<protein>
    <submittedName>
        <fullName evidence="2">Uncharacterized protein</fullName>
    </submittedName>
</protein>
<reference evidence="2" key="1">
    <citation type="submission" date="2020-08" db="EMBL/GenBank/DDBJ databases">
        <title>Spodoptera exigua strain:BAW_Kor-Di-RS1 Genome sequencing and assembly.</title>
        <authorList>
            <person name="Kim J."/>
            <person name="Nam H.Y."/>
            <person name="Kwon M."/>
            <person name="Choi J.H."/>
            <person name="Cho S.R."/>
            <person name="Kim G.-H."/>
        </authorList>
    </citation>
    <scope>NUCLEOTIDE SEQUENCE</scope>
    <source>
        <strain evidence="2">BAW_Kor-Di-RS1</strain>
        <tissue evidence="2">Whole-body</tissue>
    </source>
</reference>
<evidence type="ECO:0000256" key="1">
    <source>
        <dbReference type="SAM" id="MobiDB-lite"/>
    </source>
</evidence>
<dbReference type="AlphaFoldDB" id="A0A835GFA3"/>
<dbReference type="EMBL" id="JACKWZ010000086">
    <property type="protein sequence ID" value="KAF9416617.1"/>
    <property type="molecule type" value="Genomic_DNA"/>
</dbReference>
<feature type="non-terminal residue" evidence="2">
    <location>
        <position position="481"/>
    </location>
</feature>
<feature type="compositionally biased region" description="Basic and acidic residues" evidence="1">
    <location>
        <begin position="190"/>
        <end position="204"/>
    </location>
</feature>
<accession>A0A835GFA3</accession>
<feature type="compositionally biased region" description="Polar residues" evidence="1">
    <location>
        <begin position="108"/>
        <end position="127"/>
    </location>
</feature>
<keyword evidence="3" id="KW-1185">Reference proteome</keyword>
<comment type="caution">
    <text evidence="2">The sequence shown here is derived from an EMBL/GenBank/DDBJ whole genome shotgun (WGS) entry which is preliminary data.</text>
</comment>
<feature type="region of interest" description="Disordered" evidence="1">
    <location>
        <begin position="91"/>
        <end position="131"/>
    </location>
</feature>
<feature type="region of interest" description="Disordered" evidence="1">
    <location>
        <begin position="273"/>
        <end position="329"/>
    </location>
</feature>
<dbReference type="Proteomes" id="UP000648187">
    <property type="component" value="Unassembled WGS sequence"/>
</dbReference>
<proteinExistence type="predicted"/>
<feature type="compositionally biased region" description="Polar residues" evidence="1">
    <location>
        <begin position="245"/>
        <end position="257"/>
    </location>
</feature>
<feature type="compositionally biased region" description="Basic and acidic residues" evidence="1">
    <location>
        <begin position="281"/>
        <end position="291"/>
    </location>
</feature>
<feature type="compositionally biased region" description="Basic and acidic residues" evidence="1">
    <location>
        <begin position="150"/>
        <end position="159"/>
    </location>
</feature>
<gene>
    <name evidence="2" type="ORF">HW555_006047</name>
</gene>